<reference evidence="2 3" key="1">
    <citation type="submission" date="2019-01" db="EMBL/GenBank/DDBJ databases">
        <title>Sinorhodobacter populi sp. nov. isolated from the symptomatic bark tissue of Populus euramericana canker.</title>
        <authorList>
            <person name="Xu G."/>
        </authorList>
    </citation>
    <scope>NUCLEOTIDE SEQUENCE [LARGE SCALE GENOMIC DNA]</scope>
    <source>
        <strain evidence="2 3">SK2B-1</strain>
    </source>
</reference>
<dbReference type="PANTHER" id="PTHR43130">
    <property type="entry name" value="ARAC-FAMILY TRANSCRIPTIONAL REGULATOR"/>
    <property type="match status" value="1"/>
</dbReference>
<gene>
    <name evidence="2" type="ORF">D2T30_05750</name>
</gene>
<evidence type="ECO:0000259" key="1">
    <source>
        <dbReference type="Pfam" id="PF01965"/>
    </source>
</evidence>
<dbReference type="InterPro" id="IPR029062">
    <property type="entry name" value="Class_I_gatase-like"/>
</dbReference>
<protein>
    <submittedName>
        <fullName evidence="2">DJ-1/PfpI family protein</fullName>
    </submittedName>
</protein>
<dbReference type="InterPro" id="IPR002818">
    <property type="entry name" value="DJ-1/PfpI"/>
</dbReference>
<dbReference type="InterPro" id="IPR052158">
    <property type="entry name" value="INH-QAR"/>
</dbReference>
<sequence>MTLRFGILCFPGVQQLDLTGPYEVFASARDTEVSLVWKDLEPLRASTGLWLTPDMTFADAPDFDVICVPGGGGVNALLTDTGTLDFLRDKAQRARFVTSVCTGSLVLGQIGVLAGRKAATHWNAMDLLEQVGAIPTEGRVVRDGNVITAGGVTSGIDFGLSIIAELMGQDEAETVQLSLEYAPAPPFDAGLPDRARPKILEEARQRMARSREEREVLFGFRSSGVDLPAG</sequence>
<dbReference type="SUPFAM" id="SSF52317">
    <property type="entry name" value="Class I glutamine amidotransferase-like"/>
    <property type="match status" value="1"/>
</dbReference>
<dbReference type="CDD" id="cd03139">
    <property type="entry name" value="GATase1_PfpI_2"/>
    <property type="match status" value="1"/>
</dbReference>
<accession>A0A443JRI5</accession>
<dbReference type="GO" id="GO:0006355">
    <property type="term" value="P:regulation of DNA-templated transcription"/>
    <property type="evidence" value="ECO:0007669"/>
    <property type="project" value="TreeGrafter"/>
</dbReference>
<dbReference type="Pfam" id="PF01965">
    <property type="entry name" value="DJ-1_PfpI"/>
    <property type="match status" value="1"/>
</dbReference>
<dbReference type="EMBL" id="SAUZ01000004">
    <property type="protein sequence ID" value="RWR23124.1"/>
    <property type="molecule type" value="Genomic_DNA"/>
</dbReference>
<dbReference type="PANTHER" id="PTHR43130:SF2">
    <property type="entry name" value="DJ-1_PFPI DOMAIN-CONTAINING PROTEIN"/>
    <property type="match status" value="1"/>
</dbReference>
<dbReference type="RefSeq" id="WP_128208108.1">
    <property type="nucleotide sequence ID" value="NZ_JBHRSO010000013.1"/>
</dbReference>
<evidence type="ECO:0000313" key="3">
    <source>
        <dbReference type="Proteomes" id="UP000284476"/>
    </source>
</evidence>
<dbReference type="Proteomes" id="UP000284476">
    <property type="component" value="Unassembled WGS sequence"/>
</dbReference>
<proteinExistence type="predicted"/>
<name>A0A443JRI5_9RHOB</name>
<dbReference type="Gene3D" id="3.40.50.880">
    <property type="match status" value="1"/>
</dbReference>
<comment type="caution">
    <text evidence="2">The sequence shown here is derived from an EMBL/GenBank/DDBJ whole genome shotgun (WGS) entry which is preliminary data.</text>
</comment>
<reference evidence="2 3" key="2">
    <citation type="submission" date="2019-01" db="EMBL/GenBank/DDBJ databases">
        <authorList>
            <person name="Li Y."/>
        </authorList>
    </citation>
    <scope>NUCLEOTIDE SEQUENCE [LARGE SCALE GENOMIC DNA]</scope>
    <source>
        <strain evidence="2 3">SK2B-1</strain>
    </source>
</reference>
<organism evidence="2 3">
    <name type="scientific">Paenirhodobacter populi</name>
    <dbReference type="NCBI Taxonomy" id="2306993"/>
    <lineage>
        <taxon>Bacteria</taxon>
        <taxon>Pseudomonadati</taxon>
        <taxon>Pseudomonadota</taxon>
        <taxon>Alphaproteobacteria</taxon>
        <taxon>Rhodobacterales</taxon>
        <taxon>Rhodobacter group</taxon>
        <taxon>Paenirhodobacter</taxon>
    </lineage>
</organism>
<evidence type="ECO:0000313" key="2">
    <source>
        <dbReference type="EMBL" id="RWR23124.1"/>
    </source>
</evidence>
<dbReference type="AlphaFoldDB" id="A0A443JRI5"/>
<feature type="domain" description="DJ-1/PfpI" evidence="1">
    <location>
        <begin position="7"/>
        <end position="164"/>
    </location>
</feature>